<dbReference type="Pfam" id="PF07715">
    <property type="entry name" value="Plug"/>
    <property type="match status" value="1"/>
</dbReference>
<keyword evidence="7" id="KW-0998">Cell outer membrane</keyword>
<evidence type="ECO:0000259" key="10">
    <source>
        <dbReference type="Pfam" id="PF07715"/>
    </source>
</evidence>
<evidence type="ECO:0000256" key="4">
    <source>
        <dbReference type="ARBA" id="ARBA00022692"/>
    </source>
</evidence>
<keyword evidence="4" id="KW-0812">Transmembrane</keyword>
<sequence>MCCAALVAQLVAPGEAFAQPAPTPEESPPPPKPAASIVLPKLLSDAEVPYPEGQTDEATVTLVLTIGEDGGVRDAVPDAQNEPFSTLAREHALGWRFEPATRDGKPVAAKIKFEVVFRPPIVVPERVATGAEVPKVQAPSGVAKAPPSGPEEVTVKGARVEPSRTVSLSRNEVRQIPGTFGDPFRALEIMPGVTPVVSGLPFFFVRGAPPGNVGYFLDGVRVPLLFHVGVGPSVIHPALVDRVDLYPGGYPARFGRFSGGIVSGESAPPFGEAHGEFNVRLFDAGGMVETPFADGKGAALVGGRYSYTGALLTQLQSDAVLDYWDYQGRASYELTPDDRIGVFAFGSYDYLGQKTPTETLTVFGTEFHRIDLRYDHRLDARGSVRTAVTVGLDRSRLPDDRYTRDRLVGARAEWNYLVAPKALLRAGTDAQLDSYDIVLSDGTLAPSTAQVAANFPSRNDLALGARADAVLTFVPGFEFTPGARLDLYSSQGATALGFDPRLAMRTTITDRLRLLSAMGIAHQAPSFVVPVPGFQPGGLRGGLQKAVQESMGLEFDLGQNTTATATVYHNGFFDMSDPLGATPQEVNGCPPGTFPTGSLAGDRANQVTNSPPCKARFTPGTIGPDRSGGGGQAADSTGAQRTANAFEVRSRGTAYGLELFLKRKLTSRVGGFLSYTLSRSTRTANGREYIATFDRTHVLNAALAFDLGRNWRAGSRVTFYTGLPKSDPTDPESTRLAPFFRLDLRIEKRWQLGKKTWLSVVAEWMNVTMNKEEVSTTCTLQGCEAQTVGPVTIPSIGVEGGF</sequence>
<evidence type="ECO:0000256" key="2">
    <source>
        <dbReference type="ARBA" id="ARBA00022448"/>
    </source>
</evidence>
<keyword evidence="3" id="KW-1134">Transmembrane beta strand</keyword>
<dbReference type="InterPro" id="IPR039426">
    <property type="entry name" value="TonB-dep_rcpt-like"/>
</dbReference>
<feature type="domain" description="TonB-dependent receptor plug" evidence="10">
    <location>
        <begin position="168"/>
        <end position="260"/>
    </location>
</feature>
<name>A0A0K1Q4A2_9BACT</name>
<evidence type="ECO:0000256" key="5">
    <source>
        <dbReference type="ARBA" id="ARBA00022729"/>
    </source>
</evidence>
<evidence type="ECO:0000256" key="9">
    <source>
        <dbReference type="SAM" id="SignalP"/>
    </source>
</evidence>
<keyword evidence="5 9" id="KW-0732">Signal</keyword>
<evidence type="ECO:0000313" key="11">
    <source>
        <dbReference type="EMBL" id="AKV00666.1"/>
    </source>
</evidence>
<dbReference type="GO" id="GO:0044718">
    <property type="term" value="P:siderophore transmembrane transport"/>
    <property type="evidence" value="ECO:0007669"/>
    <property type="project" value="TreeGrafter"/>
</dbReference>
<proteinExistence type="predicted"/>
<keyword evidence="11" id="KW-0675">Receptor</keyword>
<dbReference type="SUPFAM" id="SSF74653">
    <property type="entry name" value="TolA/TonB C-terminal domain"/>
    <property type="match status" value="1"/>
</dbReference>
<dbReference type="PANTHER" id="PTHR30069">
    <property type="entry name" value="TONB-DEPENDENT OUTER MEMBRANE RECEPTOR"/>
    <property type="match status" value="1"/>
</dbReference>
<dbReference type="SUPFAM" id="SSF56935">
    <property type="entry name" value="Porins"/>
    <property type="match status" value="1"/>
</dbReference>
<comment type="subcellular location">
    <subcellularLocation>
        <location evidence="1">Cell outer membrane</location>
        <topology evidence="1">Multi-pass membrane protein</topology>
    </subcellularLocation>
</comment>
<dbReference type="KEGG" id="llu:AKJ09_07329"/>
<dbReference type="Gene3D" id="3.30.1150.10">
    <property type="match status" value="1"/>
</dbReference>
<gene>
    <name evidence="11" type="ORF">AKJ09_07329</name>
</gene>
<dbReference type="PANTHER" id="PTHR30069:SF29">
    <property type="entry name" value="HEMOGLOBIN AND HEMOGLOBIN-HAPTOGLOBIN-BINDING PROTEIN 1-RELATED"/>
    <property type="match status" value="1"/>
</dbReference>
<organism evidence="11 12">
    <name type="scientific">Labilithrix luteola</name>
    <dbReference type="NCBI Taxonomy" id="1391654"/>
    <lineage>
        <taxon>Bacteria</taxon>
        <taxon>Pseudomonadati</taxon>
        <taxon>Myxococcota</taxon>
        <taxon>Polyangia</taxon>
        <taxon>Polyangiales</taxon>
        <taxon>Labilitrichaceae</taxon>
        <taxon>Labilithrix</taxon>
    </lineage>
</organism>
<keyword evidence="12" id="KW-1185">Reference proteome</keyword>
<reference evidence="11 12" key="1">
    <citation type="submission" date="2015-08" db="EMBL/GenBank/DDBJ databases">
        <authorList>
            <person name="Babu N.S."/>
            <person name="Beckwith C.J."/>
            <person name="Beseler K.G."/>
            <person name="Brison A."/>
            <person name="Carone J.V."/>
            <person name="Caskin T.P."/>
            <person name="Diamond M."/>
            <person name="Durham M.E."/>
            <person name="Foxe J.M."/>
            <person name="Go M."/>
            <person name="Henderson B.A."/>
            <person name="Jones I.B."/>
            <person name="McGettigan J.A."/>
            <person name="Micheletti S.J."/>
            <person name="Nasrallah M.E."/>
            <person name="Ortiz D."/>
            <person name="Piller C.R."/>
            <person name="Privatt S.R."/>
            <person name="Schneider S.L."/>
            <person name="Sharp S."/>
            <person name="Smith T.C."/>
            <person name="Stanton J.D."/>
            <person name="Ullery H.E."/>
            <person name="Wilson R.J."/>
            <person name="Serrano M.G."/>
            <person name="Buck G."/>
            <person name="Lee V."/>
            <person name="Wang Y."/>
            <person name="Carvalho R."/>
            <person name="Voegtly L."/>
            <person name="Shi R."/>
            <person name="Duckworth R."/>
            <person name="Johnson A."/>
            <person name="Loviza R."/>
            <person name="Walstead R."/>
            <person name="Shah Z."/>
            <person name="Kiflezghi M."/>
            <person name="Wade K."/>
            <person name="Ball S.L."/>
            <person name="Bradley K.W."/>
            <person name="Asai D.J."/>
            <person name="Bowman C.A."/>
            <person name="Russell D.A."/>
            <person name="Pope W.H."/>
            <person name="Jacobs-Sera D."/>
            <person name="Hendrix R.W."/>
            <person name="Hatfull G.F."/>
        </authorList>
    </citation>
    <scope>NUCLEOTIDE SEQUENCE [LARGE SCALE GENOMIC DNA]</scope>
    <source>
        <strain evidence="11 12">DSM 27648</strain>
    </source>
</reference>
<dbReference type="InterPro" id="IPR012910">
    <property type="entry name" value="Plug_dom"/>
</dbReference>
<feature type="chain" id="PRO_5005466791" evidence="9">
    <location>
        <begin position="19"/>
        <end position="802"/>
    </location>
</feature>
<dbReference type="Proteomes" id="UP000064967">
    <property type="component" value="Chromosome"/>
</dbReference>
<keyword evidence="6" id="KW-0472">Membrane</keyword>
<dbReference type="GO" id="GO:0015344">
    <property type="term" value="F:siderophore uptake transmembrane transporter activity"/>
    <property type="evidence" value="ECO:0007669"/>
    <property type="project" value="TreeGrafter"/>
</dbReference>
<evidence type="ECO:0000256" key="1">
    <source>
        <dbReference type="ARBA" id="ARBA00004571"/>
    </source>
</evidence>
<evidence type="ECO:0000256" key="3">
    <source>
        <dbReference type="ARBA" id="ARBA00022452"/>
    </source>
</evidence>
<dbReference type="AlphaFoldDB" id="A0A0K1Q4A2"/>
<evidence type="ECO:0000256" key="7">
    <source>
        <dbReference type="ARBA" id="ARBA00023237"/>
    </source>
</evidence>
<dbReference type="EMBL" id="CP012333">
    <property type="protein sequence ID" value="AKV00666.1"/>
    <property type="molecule type" value="Genomic_DNA"/>
</dbReference>
<evidence type="ECO:0000256" key="8">
    <source>
        <dbReference type="SAM" id="MobiDB-lite"/>
    </source>
</evidence>
<feature type="signal peptide" evidence="9">
    <location>
        <begin position="1"/>
        <end position="18"/>
    </location>
</feature>
<feature type="region of interest" description="Disordered" evidence="8">
    <location>
        <begin position="595"/>
        <end position="642"/>
    </location>
</feature>
<keyword evidence="2" id="KW-0813">Transport</keyword>
<accession>A0A0K1Q4A2</accession>
<dbReference type="GO" id="GO:0009279">
    <property type="term" value="C:cell outer membrane"/>
    <property type="evidence" value="ECO:0007669"/>
    <property type="project" value="UniProtKB-SubCell"/>
</dbReference>
<dbReference type="Gene3D" id="2.40.170.20">
    <property type="entry name" value="TonB-dependent receptor, beta-barrel domain"/>
    <property type="match status" value="1"/>
</dbReference>
<dbReference type="STRING" id="1391654.AKJ09_07329"/>
<evidence type="ECO:0000256" key="6">
    <source>
        <dbReference type="ARBA" id="ARBA00023136"/>
    </source>
</evidence>
<protein>
    <submittedName>
        <fullName evidence="11">TonB family protein / TonB-dependent receptor</fullName>
    </submittedName>
</protein>
<dbReference type="InterPro" id="IPR036942">
    <property type="entry name" value="Beta-barrel_TonB_sf"/>
</dbReference>
<evidence type="ECO:0000313" key="12">
    <source>
        <dbReference type="Proteomes" id="UP000064967"/>
    </source>
</evidence>